<dbReference type="SUPFAM" id="SSF117281">
    <property type="entry name" value="Kelch motif"/>
    <property type="match status" value="1"/>
</dbReference>
<feature type="compositionally biased region" description="Low complexity" evidence="1">
    <location>
        <begin position="173"/>
        <end position="184"/>
    </location>
</feature>
<comment type="caution">
    <text evidence="2">The sequence shown here is derived from an EMBL/GenBank/DDBJ whole genome shotgun (WGS) entry which is preliminary data.</text>
</comment>
<feature type="compositionally biased region" description="Low complexity" evidence="1">
    <location>
        <begin position="122"/>
        <end position="131"/>
    </location>
</feature>
<dbReference type="PANTHER" id="PTHR23244">
    <property type="entry name" value="KELCH REPEAT DOMAIN"/>
    <property type="match status" value="1"/>
</dbReference>
<dbReference type="EMBL" id="JALLAZ020001324">
    <property type="protein sequence ID" value="KAL3776942.1"/>
    <property type="molecule type" value="Genomic_DNA"/>
</dbReference>
<gene>
    <name evidence="2" type="ORF">ACHAW5_009254</name>
</gene>
<dbReference type="AlphaFoldDB" id="A0ABD3NM49"/>
<name>A0ABD3NM49_9STRA</name>
<organism evidence="2 3">
    <name type="scientific">Stephanodiscus triporus</name>
    <dbReference type="NCBI Taxonomy" id="2934178"/>
    <lineage>
        <taxon>Eukaryota</taxon>
        <taxon>Sar</taxon>
        <taxon>Stramenopiles</taxon>
        <taxon>Ochrophyta</taxon>
        <taxon>Bacillariophyta</taxon>
        <taxon>Coscinodiscophyceae</taxon>
        <taxon>Thalassiosirophycidae</taxon>
        <taxon>Stephanodiscales</taxon>
        <taxon>Stephanodiscaceae</taxon>
        <taxon>Stephanodiscus</taxon>
    </lineage>
</organism>
<dbReference type="InterPro" id="IPR015915">
    <property type="entry name" value="Kelch-typ_b-propeller"/>
</dbReference>
<keyword evidence="3" id="KW-1185">Reference proteome</keyword>
<proteinExistence type="predicted"/>
<feature type="region of interest" description="Disordered" evidence="1">
    <location>
        <begin position="173"/>
        <end position="196"/>
    </location>
</feature>
<accession>A0ABD3NM49</accession>
<protein>
    <submittedName>
        <fullName evidence="2">Uncharacterized protein</fullName>
    </submittedName>
</protein>
<dbReference type="Proteomes" id="UP001530315">
    <property type="component" value="Unassembled WGS sequence"/>
</dbReference>
<reference evidence="2 3" key="1">
    <citation type="submission" date="2024-10" db="EMBL/GenBank/DDBJ databases">
        <title>Updated reference genomes for cyclostephanoid diatoms.</title>
        <authorList>
            <person name="Roberts W.R."/>
            <person name="Alverson A.J."/>
        </authorList>
    </citation>
    <scope>NUCLEOTIDE SEQUENCE [LARGE SCALE GENOMIC DNA]</scope>
    <source>
        <strain evidence="2 3">AJA276-08</strain>
    </source>
</reference>
<evidence type="ECO:0000313" key="3">
    <source>
        <dbReference type="Proteomes" id="UP001530315"/>
    </source>
</evidence>
<feature type="region of interest" description="Disordered" evidence="1">
    <location>
        <begin position="119"/>
        <end position="146"/>
    </location>
</feature>
<dbReference type="Gene3D" id="2.120.10.80">
    <property type="entry name" value="Kelch-type beta propeller"/>
    <property type="match status" value="1"/>
</dbReference>
<evidence type="ECO:0000313" key="2">
    <source>
        <dbReference type="EMBL" id="KAL3776942.1"/>
    </source>
</evidence>
<sequence length="816" mass="87721">MTLSGMANERMSRNGVLIDRLHRAVRETLFRTGADVACATAASTRTDDGKNDGHDCEEGDEAGVFKYKATLSRSLPPLNLWKTAAVVVRGVNGGSHDGVDDDDDRGNVIDVDVLAFGGQGIGPSESASAPAAEDEGAPSTGTSSRCRRHDDVFRLKRRGGAWSDRWEIMSRTAATGRTTATDAPPEADADSSADADPVVVTTSAGKFRIHVANEGMGRREGHAAVVVPPMLRRRPVEMERSADAVIVFGGRTTTRTTTTGEGGAQRSLSPSNDLFLFMMLPSSSPVLSKARILPSNCYAEEVASDRQQPERGDAVGLFGRPLDVRGTPPEPMYGFTMTALSNNKRRNGHPFAVLAGGTGFDRRCTPRDGTDDSTVCLASMYTLSCIAPDGCDGDDEEMEAFECSHFVWDRVADMPSPRSYHTSFVLEECNGNRNLIVFGGYEDSNDPFTSSASLSTSWFKAPLFFGGEDSINVVDVPRSDDTDAMLNIVVDNELLLPSRIGSSAVALCLESKIPVVLLVGGVKSTTSEPAPYSDSDHKHNGGFDGSDDGMAPPIILLAPQQKRHLPHDPIRMQSLFSSMSSSELEIVNSCDSSSSGSYDIDLGACVHHCLVALPRRQCDDDDDVAATSLMPDEDDPVSAIIVGGGVPSLSFGQSYARSYIVDVTRINVSSDAFQSNPAMHHKIIGFGAPNNTVASSSQCRSSVDKKINGRQPSATMTSHANVIYVNAHNAKDTKTVLESLGFLDKRYKMVKIKLDDQDDQLIAIPVTESFIDQSFADNEGGINSNDCTSRLKQWIVRRGTETVPFSSSLTGKMKQK</sequence>
<feature type="compositionally biased region" description="Basic and acidic residues" evidence="1">
    <location>
        <begin position="303"/>
        <end position="313"/>
    </location>
</feature>
<evidence type="ECO:0000256" key="1">
    <source>
        <dbReference type="SAM" id="MobiDB-lite"/>
    </source>
</evidence>
<feature type="region of interest" description="Disordered" evidence="1">
    <location>
        <begin position="303"/>
        <end position="323"/>
    </location>
</feature>